<evidence type="ECO:0000256" key="3">
    <source>
        <dbReference type="ARBA" id="ARBA00023163"/>
    </source>
</evidence>
<dbReference type="SUPFAM" id="SSF46785">
    <property type="entry name" value="Winged helix' DNA-binding domain"/>
    <property type="match status" value="1"/>
</dbReference>
<dbReference type="GO" id="GO:0045892">
    <property type="term" value="P:negative regulation of DNA-templated transcription"/>
    <property type="evidence" value="ECO:0007669"/>
    <property type="project" value="TreeGrafter"/>
</dbReference>
<evidence type="ECO:0000256" key="2">
    <source>
        <dbReference type="ARBA" id="ARBA00023125"/>
    </source>
</evidence>
<evidence type="ECO:0000313" key="6">
    <source>
        <dbReference type="EMBL" id="HJF13934.1"/>
    </source>
</evidence>
<dbReference type="PROSITE" id="PS51078">
    <property type="entry name" value="ICLR_ED"/>
    <property type="match status" value="1"/>
</dbReference>
<organism evidence="6 7">
    <name type="scientific">Enteractinococcus helveticum</name>
    <dbReference type="NCBI Taxonomy" id="1837282"/>
    <lineage>
        <taxon>Bacteria</taxon>
        <taxon>Bacillati</taxon>
        <taxon>Actinomycetota</taxon>
        <taxon>Actinomycetes</taxon>
        <taxon>Micrococcales</taxon>
        <taxon>Micrococcaceae</taxon>
    </lineage>
</organism>
<proteinExistence type="predicted"/>
<accession>A0A921FLP7</accession>
<dbReference type="InterPro" id="IPR014757">
    <property type="entry name" value="Tscrpt_reg_IclR_C"/>
</dbReference>
<keyword evidence="1" id="KW-0805">Transcription regulation</keyword>
<reference evidence="6" key="1">
    <citation type="journal article" date="2021" name="PeerJ">
        <title>Extensive microbial diversity within the chicken gut microbiome revealed by metagenomics and culture.</title>
        <authorList>
            <person name="Gilroy R."/>
            <person name="Ravi A."/>
            <person name="Getino M."/>
            <person name="Pursley I."/>
            <person name="Horton D.L."/>
            <person name="Alikhan N.F."/>
            <person name="Baker D."/>
            <person name="Gharbi K."/>
            <person name="Hall N."/>
            <person name="Watson M."/>
            <person name="Adriaenssens E.M."/>
            <person name="Foster-Nyarko E."/>
            <person name="Jarju S."/>
            <person name="Secka A."/>
            <person name="Antonio M."/>
            <person name="Oren A."/>
            <person name="Chaudhuri R.R."/>
            <person name="La Ragione R."/>
            <person name="Hildebrand F."/>
            <person name="Pallen M.J."/>
        </authorList>
    </citation>
    <scope>NUCLEOTIDE SEQUENCE</scope>
    <source>
        <strain evidence="6">ChiHjej13B12-14962</strain>
    </source>
</reference>
<dbReference type="InterPro" id="IPR036388">
    <property type="entry name" value="WH-like_DNA-bd_sf"/>
</dbReference>
<dbReference type="InterPro" id="IPR036390">
    <property type="entry name" value="WH_DNA-bd_sf"/>
</dbReference>
<evidence type="ECO:0000256" key="1">
    <source>
        <dbReference type="ARBA" id="ARBA00023015"/>
    </source>
</evidence>
<dbReference type="Proteomes" id="UP000703315">
    <property type="component" value="Unassembled WGS sequence"/>
</dbReference>
<evidence type="ECO:0000259" key="4">
    <source>
        <dbReference type="PROSITE" id="PS51077"/>
    </source>
</evidence>
<dbReference type="EMBL" id="DYXC01000052">
    <property type="protein sequence ID" value="HJF13934.1"/>
    <property type="molecule type" value="Genomic_DNA"/>
</dbReference>
<dbReference type="Pfam" id="PF09339">
    <property type="entry name" value="HTH_IclR"/>
    <property type="match status" value="1"/>
</dbReference>
<dbReference type="InterPro" id="IPR050707">
    <property type="entry name" value="HTH_MetabolicPath_Reg"/>
</dbReference>
<feature type="domain" description="HTH iclR-type" evidence="4">
    <location>
        <begin position="8"/>
        <end position="69"/>
    </location>
</feature>
<keyword evidence="2" id="KW-0238">DNA-binding</keyword>
<feature type="domain" description="IclR-ED" evidence="5">
    <location>
        <begin position="70"/>
        <end position="251"/>
    </location>
</feature>
<dbReference type="InterPro" id="IPR029016">
    <property type="entry name" value="GAF-like_dom_sf"/>
</dbReference>
<name>A0A921FLP7_9MICC</name>
<dbReference type="AlphaFoldDB" id="A0A921FLP7"/>
<gene>
    <name evidence="6" type="ORF">K8V32_03910</name>
</gene>
<dbReference type="InterPro" id="IPR005471">
    <property type="entry name" value="Tscrpt_reg_IclR_N"/>
</dbReference>
<keyword evidence="3" id="KW-0804">Transcription</keyword>
<sequence length="266" mass="29773">MANSRSGESVVERINKLLSAFERRKPRYTISALATETGIPNSTTHRLVAELCDVGFLDRDDNGLVGIGPRMWELASRSNDLEEFRRRGRPVLEGIEEAVKEDVSLSVPSFDDFTVLYLERLNEHGPDRNLAEVAGRLNMHSTSPGLAMLAFAPVDVQEEFLNGEIPQCTPQTETDPARLRARFAQIRERGYARLAGVLVEENVGYSVPVRGRQNKVIGALSVVTRRDVDKHRIIVPVLAAAGRSLSRLMGSEYRRYSARQWSSLRL</sequence>
<protein>
    <submittedName>
        <fullName evidence="6">IclR family transcriptional regulator</fullName>
    </submittedName>
</protein>
<dbReference type="PROSITE" id="PS51077">
    <property type="entry name" value="HTH_ICLR"/>
    <property type="match status" value="1"/>
</dbReference>
<evidence type="ECO:0000259" key="5">
    <source>
        <dbReference type="PROSITE" id="PS51078"/>
    </source>
</evidence>
<dbReference type="RefSeq" id="WP_303903178.1">
    <property type="nucleotide sequence ID" value="NZ_DYXC01000052.1"/>
</dbReference>
<evidence type="ECO:0000313" key="7">
    <source>
        <dbReference type="Proteomes" id="UP000703315"/>
    </source>
</evidence>
<dbReference type="Gene3D" id="1.10.10.10">
    <property type="entry name" value="Winged helix-like DNA-binding domain superfamily/Winged helix DNA-binding domain"/>
    <property type="match status" value="1"/>
</dbReference>
<dbReference type="GO" id="GO:0003677">
    <property type="term" value="F:DNA binding"/>
    <property type="evidence" value="ECO:0007669"/>
    <property type="project" value="UniProtKB-KW"/>
</dbReference>
<dbReference type="PANTHER" id="PTHR30136">
    <property type="entry name" value="HELIX-TURN-HELIX TRANSCRIPTIONAL REGULATOR, ICLR FAMILY"/>
    <property type="match status" value="1"/>
</dbReference>
<dbReference type="Gene3D" id="3.30.450.40">
    <property type="match status" value="1"/>
</dbReference>
<dbReference type="SUPFAM" id="SSF55781">
    <property type="entry name" value="GAF domain-like"/>
    <property type="match status" value="1"/>
</dbReference>
<dbReference type="Pfam" id="PF01614">
    <property type="entry name" value="IclR_C"/>
    <property type="match status" value="1"/>
</dbReference>
<dbReference type="SMART" id="SM00346">
    <property type="entry name" value="HTH_ICLR"/>
    <property type="match status" value="1"/>
</dbReference>
<comment type="caution">
    <text evidence="6">The sequence shown here is derived from an EMBL/GenBank/DDBJ whole genome shotgun (WGS) entry which is preliminary data.</text>
</comment>
<reference evidence="6" key="2">
    <citation type="submission" date="2021-09" db="EMBL/GenBank/DDBJ databases">
        <authorList>
            <person name="Gilroy R."/>
        </authorList>
    </citation>
    <scope>NUCLEOTIDE SEQUENCE</scope>
    <source>
        <strain evidence="6">ChiHjej13B12-14962</strain>
    </source>
</reference>
<dbReference type="GO" id="GO:0003700">
    <property type="term" value="F:DNA-binding transcription factor activity"/>
    <property type="evidence" value="ECO:0007669"/>
    <property type="project" value="TreeGrafter"/>
</dbReference>
<dbReference type="PANTHER" id="PTHR30136:SF24">
    <property type="entry name" value="HTH-TYPE TRANSCRIPTIONAL REPRESSOR ALLR"/>
    <property type="match status" value="1"/>
</dbReference>